<dbReference type="SUPFAM" id="SSF55729">
    <property type="entry name" value="Acyl-CoA N-acyltransferases (Nat)"/>
    <property type="match status" value="1"/>
</dbReference>
<dbReference type="AlphaFoldDB" id="A0A284VQH1"/>
<reference evidence="3" key="1">
    <citation type="submission" date="2017-06" db="EMBL/GenBank/DDBJ databases">
        <authorList>
            <person name="Cremers G."/>
        </authorList>
    </citation>
    <scope>NUCLEOTIDE SEQUENCE [LARGE SCALE GENOMIC DNA]</scope>
</reference>
<dbReference type="InterPro" id="IPR016181">
    <property type="entry name" value="Acyl_CoA_acyltransferase"/>
</dbReference>
<name>A0A284VQH1_9EURY</name>
<dbReference type="Gene3D" id="3.40.50.2020">
    <property type="match status" value="1"/>
</dbReference>
<dbReference type="InterPro" id="IPR029057">
    <property type="entry name" value="PRTase-like"/>
</dbReference>
<accession>A0A284VQH1</accession>
<dbReference type="GO" id="GO:0016747">
    <property type="term" value="F:acyltransferase activity, transferring groups other than amino-acyl groups"/>
    <property type="evidence" value="ECO:0007669"/>
    <property type="project" value="InterPro"/>
</dbReference>
<evidence type="ECO:0000313" key="2">
    <source>
        <dbReference type="EMBL" id="SNQ61540.1"/>
    </source>
</evidence>
<dbReference type="OrthoDB" id="373012at2157"/>
<protein>
    <recommendedName>
        <fullName evidence="1">N-acetyltransferase domain-containing protein</fullName>
    </recommendedName>
</protein>
<dbReference type="PROSITE" id="PS51186">
    <property type="entry name" value="GNAT"/>
    <property type="match status" value="1"/>
</dbReference>
<gene>
    <name evidence="2" type="ORF">MNV_40008</name>
</gene>
<proteinExistence type="predicted"/>
<dbReference type="CDD" id="cd06223">
    <property type="entry name" value="PRTases_typeI"/>
    <property type="match status" value="1"/>
</dbReference>
<dbReference type="InterPro" id="IPR000182">
    <property type="entry name" value="GNAT_dom"/>
</dbReference>
<sequence>MREVFFDENSIDNGLRQIHKKLIHEGFDSYIVLAIGSGGEQIAKRLEKYWSYKDIVSCALKNEDIHISNGSKIKGNRILVCDDTTITGKTFINVFKKLVNLGAADIKLFSLLMRRNSSVVPNIFVFEIEADTKVYFPWSDYPIRTYSKGIVRKISCEDCKKDFRCGDPNIDKNSLSDFFKNQEHSSAKVYLVEDKGEICSIVQFYEKHLNSYKGLFLDIIATTEDKKGNKYASTLLKLISYYMFYHEFSFIYGYAFDNEELIDMYKQRGFEVIGSIQDPHYGTLHKIVIVNGTKDAKDHVIASIRPHI</sequence>
<dbReference type="STRING" id="1392998.ANME2D_03077"/>
<organism evidence="2 3">
    <name type="scientific">Candidatus Methanoperedens nitratireducens</name>
    <dbReference type="NCBI Taxonomy" id="1392998"/>
    <lineage>
        <taxon>Archaea</taxon>
        <taxon>Methanobacteriati</taxon>
        <taxon>Methanobacteriota</taxon>
        <taxon>Stenosarchaea group</taxon>
        <taxon>Methanomicrobia</taxon>
        <taxon>Methanosarcinales</taxon>
        <taxon>ANME-2 cluster</taxon>
        <taxon>Candidatus Methanoperedentaceae</taxon>
        <taxon>Candidatus Methanoperedens</taxon>
    </lineage>
</organism>
<dbReference type="InterPro" id="IPR000836">
    <property type="entry name" value="PRTase_dom"/>
</dbReference>
<dbReference type="RefSeq" id="WP_096206214.1">
    <property type="nucleotide sequence ID" value="NZ_FZMP01000185.1"/>
</dbReference>
<dbReference type="EMBL" id="FZMP01000185">
    <property type="protein sequence ID" value="SNQ61540.1"/>
    <property type="molecule type" value="Genomic_DNA"/>
</dbReference>
<evidence type="ECO:0000313" key="3">
    <source>
        <dbReference type="Proteomes" id="UP000218615"/>
    </source>
</evidence>
<evidence type="ECO:0000259" key="1">
    <source>
        <dbReference type="PROSITE" id="PS51186"/>
    </source>
</evidence>
<feature type="domain" description="N-acetyltransferase" evidence="1">
    <location>
        <begin position="141"/>
        <end position="291"/>
    </location>
</feature>
<dbReference type="SUPFAM" id="SSF53271">
    <property type="entry name" value="PRTase-like"/>
    <property type="match status" value="1"/>
</dbReference>
<dbReference type="Gene3D" id="3.40.630.30">
    <property type="match status" value="1"/>
</dbReference>
<dbReference type="Proteomes" id="UP000218615">
    <property type="component" value="Unassembled WGS sequence"/>
</dbReference>
<keyword evidence="3" id="KW-1185">Reference proteome</keyword>